<reference evidence="1 2" key="1">
    <citation type="submission" date="2021-06" db="EMBL/GenBank/DDBJ databases">
        <title>Caerostris extrusa draft genome.</title>
        <authorList>
            <person name="Kono N."/>
            <person name="Arakawa K."/>
        </authorList>
    </citation>
    <scope>NUCLEOTIDE SEQUENCE [LARGE SCALE GENOMIC DNA]</scope>
</reference>
<keyword evidence="2" id="KW-1185">Reference proteome</keyword>
<dbReference type="Proteomes" id="UP001054945">
    <property type="component" value="Unassembled WGS sequence"/>
</dbReference>
<organism evidence="1 2">
    <name type="scientific">Caerostris extrusa</name>
    <name type="common">Bark spider</name>
    <name type="synonym">Caerostris bankana</name>
    <dbReference type="NCBI Taxonomy" id="172846"/>
    <lineage>
        <taxon>Eukaryota</taxon>
        <taxon>Metazoa</taxon>
        <taxon>Ecdysozoa</taxon>
        <taxon>Arthropoda</taxon>
        <taxon>Chelicerata</taxon>
        <taxon>Arachnida</taxon>
        <taxon>Araneae</taxon>
        <taxon>Araneomorphae</taxon>
        <taxon>Entelegynae</taxon>
        <taxon>Araneoidea</taxon>
        <taxon>Araneidae</taxon>
        <taxon>Caerostris</taxon>
    </lineage>
</organism>
<dbReference type="AlphaFoldDB" id="A0AAV4XVL4"/>
<accession>A0AAV4XVL4</accession>
<proteinExistence type="predicted"/>
<evidence type="ECO:0000313" key="1">
    <source>
        <dbReference type="EMBL" id="GIY98792.1"/>
    </source>
</evidence>
<sequence length="90" mass="10651">MGFRDFLRWHCPLIFKWGGIADYGLAFPKRSRGHTCGVKWRSERWNMAEVSWCTSDNEMKPLLDFFPFNDIISRSDFQIMWLESLSLLAS</sequence>
<evidence type="ECO:0000313" key="2">
    <source>
        <dbReference type="Proteomes" id="UP001054945"/>
    </source>
</evidence>
<name>A0AAV4XVL4_CAEEX</name>
<comment type="caution">
    <text evidence="1">The sequence shown here is derived from an EMBL/GenBank/DDBJ whole genome shotgun (WGS) entry which is preliminary data.</text>
</comment>
<protein>
    <submittedName>
        <fullName evidence="1">Uncharacterized protein</fullName>
    </submittedName>
</protein>
<gene>
    <name evidence="1" type="ORF">CEXT_123231</name>
</gene>
<dbReference type="EMBL" id="BPLR01000966">
    <property type="protein sequence ID" value="GIY98792.1"/>
    <property type="molecule type" value="Genomic_DNA"/>
</dbReference>